<name>M2Z9F4_9PSEU</name>
<reference evidence="2 3" key="1">
    <citation type="journal article" date="2013" name="Genome Announc.">
        <title>Draft Genome Sequence of Amycolatopsis decaplanina Strain DSM 44594T.</title>
        <authorList>
            <person name="Kaur N."/>
            <person name="Kumar S."/>
            <person name="Bala M."/>
            <person name="Raghava G.P."/>
            <person name="Mayilraj S."/>
        </authorList>
    </citation>
    <scope>NUCLEOTIDE SEQUENCE [LARGE SCALE GENOMIC DNA]</scope>
    <source>
        <strain evidence="2 3">DSM 44594</strain>
    </source>
</reference>
<evidence type="ECO:0000256" key="1">
    <source>
        <dbReference type="SAM" id="MobiDB-lite"/>
    </source>
</evidence>
<accession>M2Z9F4</accession>
<dbReference type="InterPro" id="IPR036689">
    <property type="entry name" value="ESAT-6-like_sf"/>
</dbReference>
<feature type="compositionally biased region" description="Basic and acidic residues" evidence="1">
    <location>
        <begin position="223"/>
        <end position="237"/>
    </location>
</feature>
<comment type="caution">
    <text evidence="2">The sequence shown here is derived from an EMBL/GenBank/DDBJ whole genome shotgun (WGS) entry which is preliminary data.</text>
</comment>
<protein>
    <recommendedName>
        <fullName evidence="4">WXG100 family type VII secretion target</fullName>
    </recommendedName>
</protein>
<gene>
    <name evidence="2" type="ORF">H074_20197</name>
</gene>
<dbReference type="SUPFAM" id="SSF140453">
    <property type="entry name" value="EsxAB dimer-like"/>
    <property type="match status" value="1"/>
</dbReference>
<sequence length="237" mass="25553">MGGPINTLPEYPHEADAKIREFANLPFIGRPDILHLLDDIRDRLLGNPTRIQEMALQFANNKTIHDVRSDFESATQSLAGTWSGRAADQLSAYASRVTGVLEKEQEAVGALSGLLVDVAQVIVDTYAKAIEFLGICAGRLATIDIKMLLAAAASVVPGLNAIVWSDVIDTIVEAFGTLVENFLALLGVAAAQKGRFFGAAVGFEQIATNFFEIPEMSPSSGIDDQRQWKIEPDAVPE</sequence>
<organism evidence="2 3">
    <name type="scientific">Amycolatopsis decaplanina DSM 44594</name>
    <dbReference type="NCBI Taxonomy" id="1284240"/>
    <lineage>
        <taxon>Bacteria</taxon>
        <taxon>Bacillati</taxon>
        <taxon>Actinomycetota</taxon>
        <taxon>Actinomycetes</taxon>
        <taxon>Pseudonocardiales</taxon>
        <taxon>Pseudonocardiaceae</taxon>
        <taxon>Amycolatopsis</taxon>
    </lineage>
</organism>
<dbReference type="EMBL" id="AOHO01000058">
    <property type="protein sequence ID" value="EME57548.1"/>
    <property type="molecule type" value="Genomic_DNA"/>
</dbReference>
<keyword evidence="3" id="KW-1185">Reference proteome</keyword>
<evidence type="ECO:0000313" key="3">
    <source>
        <dbReference type="Proteomes" id="UP000054226"/>
    </source>
</evidence>
<dbReference type="AlphaFoldDB" id="M2Z9F4"/>
<evidence type="ECO:0008006" key="4">
    <source>
        <dbReference type="Google" id="ProtNLM"/>
    </source>
</evidence>
<feature type="region of interest" description="Disordered" evidence="1">
    <location>
        <begin position="217"/>
        <end position="237"/>
    </location>
</feature>
<evidence type="ECO:0000313" key="2">
    <source>
        <dbReference type="EMBL" id="EME57548.1"/>
    </source>
</evidence>
<proteinExistence type="predicted"/>
<dbReference type="Proteomes" id="UP000054226">
    <property type="component" value="Unassembled WGS sequence"/>
</dbReference>